<organism evidence="2 3">
    <name type="scientific">Triangularia verruculosa</name>
    <dbReference type="NCBI Taxonomy" id="2587418"/>
    <lineage>
        <taxon>Eukaryota</taxon>
        <taxon>Fungi</taxon>
        <taxon>Dikarya</taxon>
        <taxon>Ascomycota</taxon>
        <taxon>Pezizomycotina</taxon>
        <taxon>Sordariomycetes</taxon>
        <taxon>Sordariomycetidae</taxon>
        <taxon>Sordariales</taxon>
        <taxon>Podosporaceae</taxon>
        <taxon>Triangularia</taxon>
    </lineage>
</organism>
<evidence type="ECO:0000256" key="1">
    <source>
        <dbReference type="SAM" id="SignalP"/>
    </source>
</evidence>
<gene>
    <name evidence="2" type="ORF">QBC40DRAFT_266123</name>
</gene>
<protein>
    <submittedName>
        <fullName evidence="2">Uncharacterized protein</fullName>
    </submittedName>
</protein>
<feature type="signal peptide" evidence="1">
    <location>
        <begin position="1"/>
        <end position="18"/>
    </location>
</feature>
<keyword evidence="3" id="KW-1185">Reference proteome</keyword>
<sequence>MKLTTLATVSSLTTLGLANPVLHWRRQVNSTTLSNGTATEIITPLTTGIITTGETPTEVADETTVLPETGADSITDLVVKLLDLEALLQLSLGQTLALSLGAYVGRFNAMVSAGMGTMGENAAVEGEEEPVVEIDGGVVAEPIAETENEAAAPVFEVPVGDVADAEPEVVVEEAEPVVESDEGVQVEPEAMMVAA</sequence>
<dbReference type="AlphaFoldDB" id="A0AAN6XGL8"/>
<keyword evidence="1" id="KW-0732">Signal</keyword>
<evidence type="ECO:0000313" key="3">
    <source>
        <dbReference type="Proteomes" id="UP001303160"/>
    </source>
</evidence>
<evidence type="ECO:0000313" key="2">
    <source>
        <dbReference type="EMBL" id="KAK4199201.1"/>
    </source>
</evidence>
<reference evidence="2" key="2">
    <citation type="submission" date="2023-05" db="EMBL/GenBank/DDBJ databases">
        <authorList>
            <consortium name="Lawrence Berkeley National Laboratory"/>
            <person name="Steindorff A."/>
            <person name="Hensen N."/>
            <person name="Bonometti L."/>
            <person name="Westerberg I."/>
            <person name="Brannstrom I.O."/>
            <person name="Guillou S."/>
            <person name="Cros-Aarteil S."/>
            <person name="Calhoun S."/>
            <person name="Haridas S."/>
            <person name="Kuo A."/>
            <person name="Mondo S."/>
            <person name="Pangilinan J."/>
            <person name="Riley R."/>
            <person name="Labutti K."/>
            <person name="Andreopoulos B."/>
            <person name="Lipzen A."/>
            <person name="Chen C."/>
            <person name="Yanf M."/>
            <person name="Daum C."/>
            <person name="Ng V."/>
            <person name="Clum A."/>
            <person name="Ohm R."/>
            <person name="Martin F."/>
            <person name="Silar P."/>
            <person name="Natvig D."/>
            <person name="Lalanne C."/>
            <person name="Gautier V."/>
            <person name="Ament-Velasquez S.L."/>
            <person name="Kruys A."/>
            <person name="Hutchinson M.I."/>
            <person name="Powell A.J."/>
            <person name="Barry K."/>
            <person name="Miller A.N."/>
            <person name="Grigoriev I.V."/>
            <person name="Debuchy R."/>
            <person name="Gladieux P."/>
            <person name="Thoren M.H."/>
            <person name="Johannesson H."/>
        </authorList>
    </citation>
    <scope>NUCLEOTIDE SEQUENCE</scope>
    <source>
        <strain evidence="2">CBS 315.58</strain>
    </source>
</reference>
<reference evidence="2" key="1">
    <citation type="journal article" date="2023" name="Mol. Phylogenet. Evol.">
        <title>Genome-scale phylogeny and comparative genomics of the fungal order Sordariales.</title>
        <authorList>
            <person name="Hensen N."/>
            <person name="Bonometti L."/>
            <person name="Westerberg I."/>
            <person name="Brannstrom I.O."/>
            <person name="Guillou S."/>
            <person name="Cros-Aarteil S."/>
            <person name="Calhoun S."/>
            <person name="Haridas S."/>
            <person name="Kuo A."/>
            <person name="Mondo S."/>
            <person name="Pangilinan J."/>
            <person name="Riley R."/>
            <person name="LaButti K."/>
            <person name="Andreopoulos B."/>
            <person name="Lipzen A."/>
            <person name="Chen C."/>
            <person name="Yan M."/>
            <person name="Daum C."/>
            <person name="Ng V."/>
            <person name="Clum A."/>
            <person name="Steindorff A."/>
            <person name="Ohm R.A."/>
            <person name="Martin F."/>
            <person name="Silar P."/>
            <person name="Natvig D.O."/>
            <person name="Lalanne C."/>
            <person name="Gautier V."/>
            <person name="Ament-Velasquez S.L."/>
            <person name="Kruys A."/>
            <person name="Hutchinson M.I."/>
            <person name="Powell A.J."/>
            <person name="Barry K."/>
            <person name="Miller A.N."/>
            <person name="Grigoriev I.V."/>
            <person name="Debuchy R."/>
            <person name="Gladieux P."/>
            <person name="Hiltunen Thoren M."/>
            <person name="Johannesson H."/>
        </authorList>
    </citation>
    <scope>NUCLEOTIDE SEQUENCE</scope>
    <source>
        <strain evidence="2">CBS 315.58</strain>
    </source>
</reference>
<dbReference type="EMBL" id="MU863935">
    <property type="protein sequence ID" value="KAK4199201.1"/>
    <property type="molecule type" value="Genomic_DNA"/>
</dbReference>
<accession>A0AAN6XGL8</accession>
<feature type="chain" id="PRO_5043020696" evidence="1">
    <location>
        <begin position="19"/>
        <end position="195"/>
    </location>
</feature>
<proteinExistence type="predicted"/>
<dbReference type="Proteomes" id="UP001303160">
    <property type="component" value="Unassembled WGS sequence"/>
</dbReference>
<comment type="caution">
    <text evidence="2">The sequence shown here is derived from an EMBL/GenBank/DDBJ whole genome shotgun (WGS) entry which is preliminary data.</text>
</comment>
<name>A0AAN6XGL8_9PEZI</name>